<sequence length="96" mass="10525">MRMLLIGRLDNEAANKAILDGSMPKRIQELVERLNPEAAYFTTTGGQRTCYLVFDMQESSQMPPLGEPLFLAGGAVSFRPVMNLEDLQTGLAALGH</sequence>
<dbReference type="AlphaFoldDB" id="A0AA41U050"/>
<name>A0AA41U050_9ACTN</name>
<comment type="caution">
    <text evidence="1">The sequence shown here is derived from an EMBL/GenBank/DDBJ whole genome shotgun (WGS) entry which is preliminary data.</text>
</comment>
<organism evidence="1 2">
    <name type="scientific">Yinghuangia soli</name>
    <dbReference type="NCBI Taxonomy" id="2908204"/>
    <lineage>
        <taxon>Bacteria</taxon>
        <taxon>Bacillati</taxon>
        <taxon>Actinomycetota</taxon>
        <taxon>Actinomycetes</taxon>
        <taxon>Kitasatosporales</taxon>
        <taxon>Streptomycetaceae</taxon>
        <taxon>Yinghuangia</taxon>
    </lineage>
</organism>
<dbReference type="EMBL" id="JAKFHA010000006">
    <property type="protein sequence ID" value="MCF2528211.1"/>
    <property type="molecule type" value="Genomic_DNA"/>
</dbReference>
<evidence type="ECO:0000313" key="2">
    <source>
        <dbReference type="Proteomes" id="UP001165378"/>
    </source>
</evidence>
<gene>
    <name evidence="1" type="ORF">LZ495_13385</name>
</gene>
<dbReference type="RefSeq" id="WP_235052382.1">
    <property type="nucleotide sequence ID" value="NZ_JAKFHA010000006.1"/>
</dbReference>
<reference evidence="1" key="1">
    <citation type="submission" date="2022-01" db="EMBL/GenBank/DDBJ databases">
        <title>Genome-Based Taxonomic Classification of the Phylum Actinobacteria.</title>
        <authorList>
            <person name="Gao Y."/>
        </authorList>
    </citation>
    <scope>NUCLEOTIDE SEQUENCE</scope>
    <source>
        <strain evidence="1">KLBMP 8922</strain>
    </source>
</reference>
<dbReference type="Proteomes" id="UP001165378">
    <property type="component" value="Unassembled WGS sequence"/>
</dbReference>
<keyword evidence="2" id="KW-1185">Reference proteome</keyword>
<evidence type="ECO:0000313" key="1">
    <source>
        <dbReference type="EMBL" id="MCF2528211.1"/>
    </source>
</evidence>
<accession>A0AA41U050</accession>
<proteinExistence type="predicted"/>
<protein>
    <submittedName>
        <fullName evidence="1">Uncharacterized protein</fullName>
    </submittedName>
</protein>